<proteinExistence type="predicted"/>
<organism evidence="1">
    <name type="scientific">Tanacetum cinerariifolium</name>
    <name type="common">Dalmatian daisy</name>
    <name type="synonym">Chrysanthemum cinerariifolium</name>
    <dbReference type="NCBI Taxonomy" id="118510"/>
    <lineage>
        <taxon>Eukaryota</taxon>
        <taxon>Viridiplantae</taxon>
        <taxon>Streptophyta</taxon>
        <taxon>Embryophyta</taxon>
        <taxon>Tracheophyta</taxon>
        <taxon>Spermatophyta</taxon>
        <taxon>Magnoliopsida</taxon>
        <taxon>eudicotyledons</taxon>
        <taxon>Gunneridae</taxon>
        <taxon>Pentapetalae</taxon>
        <taxon>asterids</taxon>
        <taxon>campanulids</taxon>
        <taxon>Asterales</taxon>
        <taxon>Asteraceae</taxon>
        <taxon>Asteroideae</taxon>
        <taxon>Anthemideae</taxon>
        <taxon>Anthemidinae</taxon>
        <taxon>Tanacetum</taxon>
    </lineage>
</organism>
<comment type="caution">
    <text evidence="1">The sequence shown here is derived from an EMBL/GenBank/DDBJ whole genome shotgun (WGS) entry which is preliminary data.</text>
</comment>
<accession>A0A699JAU0</accession>
<gene>
    <name evidence="1" type="ORF">Tci_591827</name>
</gene>
<feature type="non-terminal residue" evidence="1">
    <location>
        <position position="1"/>
    </location>
</feature>
<evidence type="ECO:0000313" key="1">
    <source>
        <dbReference type="EMBL" id="GFA19855.1"/>
    </source>
</evidence>
<sequence>EGAPLQPSMLVDGDVWPIDTHMSVSSPANHAIDLPNGIFRAAVVEPVIMDVSNDEGTLLHATLRGVAARMIYQRVTTPSADVASKVVEHARASHDILCNLLFPDVSRLRGEAVTLRNQQFDPIRVISKLASNLEKAKNKLNESAKKAIKDDLDLLHARSQRFEEMRLFTLPLREKAMMVGRSQALKEVASLGVGLELEDMKDFDPNAKETYDKVVDAFYQVRFHYVDLIVHYVGQSVGNFMTLKL</sequence>
<name>A0A699JAU0_TANCI</name>
<dbReference type="AlphaFoldDB" id="A0A699JAU0"/>
<dbReference type="EMBL" id="BKCJ010384287">
    <property type="protein sequence ID" value="GFA19855.1"/>
    <property type="molecule type" value="Genomic_DNA"/>
</dbReference>
<reference evidence="1" key="1">
    <citation type="journal article" date="2019" name="Sci. Rep.">
        <title>Draft genome of Tanacetum cinerariifolium, the natural source of mosquito coil.</title>
        <authorList>
            <person name="Yamashiro T."/>
            <person name="Shiraishi A."/>
            <person name="Satake H."/>
            <person name="Nakayama K."/>
        </authorList>
    </citation>
    <scope>NUCLEOTIDE SEQUENCE</scope>
</reference>
<protein>
    <submittedName>
        <fullName evidence="1">Uncharacterized protein</fullName>
    </submittedName>
</protein>